<dbReference type="AlphaFoldDB" id="A0A0P1BBY4"/>
<reference evidence="3" key="1">
    <citation type="submission" date="2014-09" db="EMBL/GenBank/DDBJ databases">
        <authorList>
            <person name="Sharma Rahul"/>
            <person name="Thines Marco"/>
        </authorList>
    </citation>
    <scope>NUCLEOTIDE SEQUENCE [LARGE SCALE GENOMIC DNA]</scope>
</reference>
<evidence type="ECO:0000313" key="2">
    <source>
        <dbReference type="EMBL" id="CEH13257.1"/>
    </source>
</evidence>
<feature type="signal peptide" evidence="1">
    <location>
        <begin position="1"/>
        <end position="21"/>
    </location>
</feature>
<dbReference type="EMBL" id="CCYA01000208">
    <property type="protein sequence ID" value="CEH13257.1"/>
    <property type="molecule type" value="Genomic_DNA"/>
</dbReference>
<accession>A0A0P1BBY4</accession>
<keyword evidence="3" id="KW-1185">Reference proteome</keyword>
<evidence type="ECO:0000256" key="1">
    <source>
        <dbReference type="SAM" id="SignalP"/>
    </source>
</evidence>
<protein>
    <submittedName>
        <fullName evidence="2">Uncharacterized protein</fullName>
    </submittedName>
</protein>
<sequence>MKLSLAAVLLAMCVGSGLISAAPAGTSTVYLPGLLTPVKYGTARVETPFTSVSKDTFVKQSVVSLFVPIKTPTAHLPECDYISYIRYRHADGPTDPLKADRVETFMPGTLAGASSADQLARNVVFYAKEKHNLNVEFWALDRRANCLDDQTGVFAAVQGKNLKTGFDYYYNKAAIAGRKFAGFYSNTDANTAILAELGVEQTSSDWYDVVTRELPDANYRATKHYASGHSLGGPLTAFFAAYDRDGDVKTTGDAGYNQAAGFIGYDTVVTIKFGPANIPEGLAKIIQPIIDAGFEVAQAGFRSGILPRSLLTALPVVLNSETTQLLSLVGGRAVVAPKAEADVKGLPRTPTITSAAQFFFSKTVAQFATFFPSAFNLRATNEALVGAILSDRSQGFAFLQASVGFGTGGKIEERSFPVGASPFALPSNGSQAASVLPLSSPYPLGVPSDAGFLGQGNGPLYEWLDYDQIKEDGSNVDKANNGQPFTKAKFEVSSISDLSRSLSEAPLDFTEHYYATRTTTDVLFQNLGSKNVMPKALHLDGYTKRPTLNVVGSEGLAVGGQFGDLGNHVVCDGYNHLDVLLANRKQTLGRQENSSIYSADFIAKVGSGVIA</sequence>
<feature type="chain" id="PRO_5006059367" evidence="1">
    <location>
        <begin position="22"/>
        <end position="611"/>
    </location>
</feature>
<evidence type="ECO:0000313" key="3">
    <source>
        <dbReference type="Proteomes" id="UP000054845"/>
    </source>
</evidence>
<dbReference type="Proteomes" id="UP000054845">
    <property type="component" value="Unassembled WGS sequence"/>
</dbReference>
<proteinExistence type="predicted"/>
<organism evidence="2 3">
    <name type="scientific">Ceraceosorus bombacis</name>
    <dbReference type="NCBI Taxonomy" id="401625"/>
    <lineage>
        <taxon>Eukaryota</taxon>
        <taxon>Fungi</taxon>
        <taxon>Dikarya</taxon>
        <taxon>Basidiomycota</taxon>
        <taxon>Ustilaginomycotina</taxon>
        <taxon>Exobasidiomycetes</taxon>
        <taxon>Ceraceosorales</taxon>
        <taxon>Ceraceosoraceae</taxon>
        <taxon>Ceraceosorus</taxon>
    </lineage>
</organism>
<name>A0A0P1BBY4_9BASI</name>
<dbReference type="OrthoDB" id="3334651at2759"/>
<keyword evidence="1" id="KW-0732">Signal</keyword>